<dbReference type="InterPro" id="IPR024416">
    <property type="entry name" value="DUF2738"/>
</dbReference>
<feature type="compositionally biased region" description="Acidic residues" evidence="1">
    <location>
        <begin position="268"/>
        <end position="286"/>
    </location>
</feature>
<dbReference type="AlphaFoldDB" id="A0A6C0J135"/>
<dbReference type="EMBL" id="MN740294">
    <property type="protein sequence ID" value="QHT98569.1"/>
    <property type="molecule type" value="Genomic_DNA"/>
</dbReference>
<sequence length="309" mass="35045">MSQENTQLTKVQGYNPKAQMIFSEPIAGSVPNSTPKIEFKRINISTKNADGSIGELILPTEKLFSFGVSENVSQESGKVTGYTFPLCMYTREDPKDEEKEWVDVFNQIVDNCIDHLVDNREEIELFELQRSDLTKAKGGLNPMYWRKETVKDEQSGKKVLRNVEGQGPTLYTKLIYSKKNQKFLTDFFNKSDEPLDASELMGKYCYANTAIKIESIFMSGTGKLSLQVKLYEAVIELMKTGKQRLLDRPRATSKVLSAKSSENTSSLLEDDNENDSDGSLVDDNEQEKEKVEVDPQPKKIVRRVKKVIK</sequence>
<proteinExistence type="predicted"/>
<feature type="compositionally biased region" description="Basic and acidic residues" evidence="1">
    <location>
        <begin position="287"/>
        <end position="297"/>
    </location>
</feature>
<evidence type="ECO:0000313" key="2">
    <source>
        <dbReference type="EMBL" id="QHT98569.1"/>
    </source>
</evidence>
<name>A0A6C0J135_9ZZZZ</name>
<evidence type="ECO:0000256" key="1">
    <source>
        <dbReference type="SAM" id="MobiDB-lite"/>
    </source>
</evidence>
<feature type="region of interest" description="Disordered" evidence="1">
    <location>
        <begin position="249"/>
        <end position="297"/>
    </location>
</feature>
<accession>A0A6C0J135</accession>
<feature type="compositionally biased region" description="Polar residues" evidence="1">
    <location>
        <begin position="254"/>
        <end position="267"/>
    </location>
</feature>
<organism evidence="2">
    <name type="scientific">viral metagenome</name>
    <dbReference type="NCBI Taxonomy" id="1070528"/>
    <lineage>
        <taxon>unclassified sequences</taxon>
        <taxon>metagenomes</taxon>
        <taxon>organismal metagenomes</taxon>
    </lineage>
</organism>
<dbReference type="Pfam" id="PF10927">
    <property type="entry name" value="DUF2738"/>
    <property type="match status" value="1"/>
</dbReference>
<reference evidence="2" key="1">
    <citation type="journal article" date="2020" name="Nature">
        <title>Giant virus diversity and host interactions through global metagenomics.</title>
        <authorList>
            <person name="Schulz F."/>
            <person name="Roux S."/>
            <person name="Paez-Espino D."/>
            <person name="Jungbluth S."/>
            <person name="Walsh D.A."/>
            <person name="Denef V.J."/>
            <person name="McMahon K.D."/>
            <person name="Konstantinidis K.T."/>
            <person name="Eloe-Fadrosh E.A."/>
            <person name="Kyrpides N.C."/>
            <person name="Woyke T."/>
        </authorList>
    </citation>
    <scope>NUCLEOTIDE SEQUENCE</scope>
    <source>
        <strain evidence="2">GVMAG-M-3300025676-16</strain>
    </source>
</reference>
<protein>
    <submittedName>
        <fullName evidence="2">Uncharacterized protein</fullName>
    </submittedName>
</protein>